<keyword evidence="3 7" id="KW-1133">Transmembrane helix</keyword>
<dbReference type="GO" id="GO:0005886">
    <property type="term" value="C:plasma membrane"/>
    <property type="evidence" value="ECO:0007669"/>
    <property type="project" value="UniProtKB-UniRule"/>
</dbReference>
<protein>
    <recommendedName>
        <fullName evidence="7">Endolytic murein transglycosylase</fullName>
        <ecNumber evidence="7">4.2.2.29</ecNumber>
    </recommendedName>
    <alternativeName>
        <fullName evidence="7">Peptidoglycan lytic transglycosylase</fullName>
    </alternativeName>
    <alternativeName>
        <fullName evidence="7">Peptidoglycan polymerization terminase</fullName>
    </alternativeName>
</protein>
<dbReference type="KEGG" id="fgg:FSB75_02965"/>
<evidence type="ECO:0000256" key="1">
    <source>
        <dbReference type="ARBA" id="ARBA00022475"/>
    </source>
</evidence>
<dbReference type="EMBL" id="CP042433">
    <property type="protein sequence ID" value="QEC54903.1"/>
    <property type="molecule type" value="Genomic_DNA"/>
</dbReference>
<evidence type="ECO:0000256" key="6">
    <source>
        <dbReference type="ARBA" id="ARBA00023316"/>
    </source>
</evidence>
<keyword evidence="5 7" id="KW-0456">Lyase</keyword>
<dbReference type="GO" id="GO:0008932">
    <property type="term" value="F:lytic endotransglycosylase activity"/>
    <property type="evidence" value="ECO:0007669"/>
    <property type="project" value="UniProtKB-UniRule"/>
</dbReference>
<dbReference type="PANTHER" id="PTHR30518">
    <property type="entry name" value="ENDOLYTIC MUREIN TRANSGLYCOSYLASE"/>
    <property type="match status" value="1"/>
</dbReference>
<proteinExistence type="inferred from homology"/>
<dbReference type="EC" id="4.2.2.29" evidence="7"/>
<dbReference type="OrthoDB" id="9814591at2"/>
<dbReference type="GO" id="GO:0071555">
    <property type="term" value="P:cell wall organization"/>
    <property type="evidence" value="ECO:0007669"/>
    <property type="project" value="UniProtKB-KW"/>
</dbReference>
<dbReference type="AlphaFoldDB" id="A0A5B8UEH1"/>
<dbReference type="GO" id="GO:0009252">
    <property type="term" value="P:peptidoglycan biosynthetic process"/>
    <property type="evidence" value="ECO:0007669"/>
    <property type="project" value="UniProtKB-UniRule"/>
</dbReference>
<keyword evidence="6 7" id="KW-0961">Cell wall biogenesis/degradation</keyword>
<accession>A0A5B8UEH1</accession>
<keyword evidence="1 7" id="KW-1003">Cell membrane</keyword>
<dbReference type="Gene3D" id="3.30.160.60">
    <property type="entry name" value="Classic Zinc Finger"/>
    <property type="match status" value="1"/>
</dbReference>
<keyword evidence="9" id="KW-1185">Reference proteome</keyword>
<dbReference type="NCBIfam" id="TIGR00247">
    <property type="entry name" value="endolytic transglycosylase MltG"/>
    <property type="match status" value="1"/>
</dbReference>
<evidence type="ECO:0000256" key="3">
    <source>
        <dbReference type="ARBA" id="ARBA00022989"/>
    </source>
</evidence>
<dbReference type="InterPro" id="IPR003770">
    <property type="entry name" value="MLTG-like"/>
</dbReference>
<keyword evidence="2 7" id="KW-0812">Transmembrane</keyword>
<reference evidence="8 9" key="1">
    <citation type="journal article" date="2015" name="Int. J. Syst. Evol. Microbiol.">
        <title>Flavisolibacter ginsenosidimutans sp. nov., with ginsenoside-converting activity isolated from soil used for cultivating ginseng.</title>
        <authorList>
            <person name="Zhao Y."/>
            <person name="Liu Q."/>
            <person name="Kang M.S."/>
            <person name="Jin F."/>
            <person name="Yu H."/>
            <person name="Im W.T."/>
        </authorList>
    </citation>
    <scope>NUCLEOTIDE SEQUENCE [LARGE SCALE GENOMIC DNA]</scope>
    <source>
        <strain evidence="8 9">Gsoil 636</strain>
    </source>
</reference>
<dbReference type="Proteomes" id="UP000321204">
    <property type="component" value="Chromosome"/>
</dbReference>
<dbReference type="HAMAP" id="MF_02065">
    <property type="entry name" value="MltG"/>
    <property type="match status" value="1"/>
</dbReference>
<keyword evidence="4 7" id="KW-0472">Membrane</keyword>
<evidence type="ECO:0000256" key="2">
    <source>
        <dbReference type="ARBA" id="ARBA00022692"/>
    </source>
</evidence>
<comment type="similarity">
    <text evidence="7">Belongs to the transglycosylase MltG family.</text>
</comment>
<comment type="function">
    <text evidence="7">Functions as a peptidoglycan terminase that cleaves nascent peptidoglycan strands endolytically to terminate their elongation.</text>
</comment>
<feature type="site" description="Important for catalytic activity" evidence="7">
    <location>
        <position position="214"/>
    </location>
</feature>
<evidence type="ECO:0000256" key="4">
    <source>
        <dbReference type="ARBA" id="ARBA00023136"/>
    </source>
</evidence>
<gene>
    <name evidence="7 8" type="primary">mltG</name>
    <name evidence="8" type="ORF">FSB75_02965</name>
</gene>
<evidence type="ECO:0000256" key="5">
    <source>
        <dbReference type="ARBA" id="ARBA00023239"/>
    </source>
</evidence>
<sequence length="345" mass="38914">MKKYLKIGVVIILILAAVGAWIFLGPATGFSGKKAYLYIRTNAATKGAVLDSLEKNKIITNTTAFNFLASRFGYWQTIKPGKYEIDKSSSLLTIVRMLRNGRQAPVDLVITKLRTKEDFARFTGARFEFDSAEMVSFLNDADSMKHYNVDTGTIFCNVIPNTYRFFWSTTPSAVYERLSEESRKFWNGERRAKAEALGLSPCEVYTLASIIEEETTNNKEKDTVASVYLNRLKKGIRLGADPTLKFAVRNFALKRIAGDIMHVASPYNTYENKGLPPGPICTPSKITIDAVLNPAQTAYYFFVANSKLNGHLFSETFEEHVKKANIYREEDKARRERDSLLKVGK</sequence>
<dbReference type="Gene3D" id="3.30.1490.480">
    <property type="entry name" value="Endolytic murein transglycosylase"/>
    <property type="match status" value="1"/>
</dbReference>
<evidence type="ECO:0000313" key="9">
    <source>
        <dbReference type="Proteomes" id="UP000321204"/>
    </source>
</evidence>
<organism evidence="8 9">
    <name type="scientific">Flavisolibacter ginsenosidimutans</name>
    <dbReference type="NCBI Taxonomy" id="661481"/>
    <lineage>
        <taxon>Bacteria</taxon>
        <taxon>Pseudomonadati</taxon>
        <taxon>Bacteroidota</taxon>
        <taxon>Chitinophagia</taxon>
        <taxon>Chitinophagales</taxon>
        <taxon>Chitinophagaceae</taxon>
        <taxon>Flavisolibacter</taxon>
    </lineage>
</organism>
<evidence type="ECO:0000313" key="8">
    <source>
        <dbReference type="EMBL" id="QEC54903.1"/>
    </source>
</evidence>
<dbReference type="PANTHER" id="PTHR30518:SF2">
    <property type="entry name" value="ENDOLYTIC MUREIN TRANSGLYCOSYLASE"/>
    <property type="match status" value="1"/>
</dbReference>
<evidence type="ECO:0000256" key="7">
    <source>
        <dbReference type="HAMAP-Rule" id="MF_02065"/>
    </source>
</evidence>
<name>A0A5B8UEH1_9BACT</name>
<comment type="catalytic activity">
    <reaction evidence="7">
        <text>a peptidoglycan chain = a peptidoglycan chain with N-acetyl-1,6-anhydromuramyl-[peptide] at the reducing end + a peptidoglycan chain with N-acetylglucosamine at the non-reducing end.</text>
        <dbReference type="EC" id="4.2.2.29"/>
    </reaction>
</comment>
<dbReference type="RefSeq" id="WP_146782524.1">
    <property type="nucleotide sequence ID" value="NZ_BAABIO010000006.1"/>
</dbReference>
<dbReference type="Pfam" id="PF02618">
    <property type="entry name" value="YceG"/>
    <property type="match status" value="1"/>
</dbReference>